<name>A0A433R0G4_9FUNG</name>
<proteinExistence type="predicted"/>
<reference evidence="1 2" key="1">
    <citation type="journal article" date="2018" name="New Phytol.">
        <title>Phylogenomics of Endogonaceae and evolution of mycorrhizas within Mucoromycota.</title>
        <authorList>
            <person name="Chang Y."/>
            <person name="Desiro A."/>
            <person name="Na H."/>
            <person name="Sandor L."/>
            <person name="Lipzen A."/>
            <person name="Clum A."/>
            <person name="Barry K."/>
            <person name="Grigoriev I.V."/>
            <person name="Martin F.M."/>
            <person name="Stajich J.E."/>
            <person name="Smith M.E."/>
            <person name="Bonito G."/>
            <person name="Spatafora J.W."/>
        </authorList>
    </citation>
    <scope>NUCLEOTIDE SEQUENCE [LARGE SCALE GENOMIC DNA]</scope>
    <source>
        <strain evidence="1 2">AD002</strain>
    </source>
</reference>
<dbReference type="Proteomes" id="UP000274822">
    <property type="component" value="Unassembled WGS sequence"/>
</dbReference>
<accession>A0A433R0G4</accession>
<sequence>MFKSAESLIKKIREEIASAGDRAVIDIWSLCRDSRWRSLERVLLAKPSRNRERSDYLKVWPGMMKDDPYIVQFVTDVMEERIRSGTRLDILQILIAKETTGQACVTPGRAGCRAGRFRECSAAVSSPFPTSIAVISKTTRGPGAAEADEQGGPYFVPKMWASEQGYLLETEADLIVGIGCGRFLIYVLSAFHRLTHRQPTLRPLQSQLLA</sequence>
<keyword evidence="2" id="KW-1185">Reference proteome</keyword>
<dbReference type="AlphaFoldDB" id="A0A433R0G4"/>
<gene>
    <name evidence="1" type="ORF">BC938DRAFT_480953</name>
</gene>
<protein>
    <submittedName>
        <fullName evidence="1">Uncharacterized protein</fullName>
    </submittedName>
</protein>
<evidence type="ECO:0000313" key="2">
    <source>
        <dbReference type="Proteomes" id="UP000274822"/>
    </source>
</evidence>
<evidence type="ECO:0000313" key="1">
    <source>
        <dbReference type="EMBL" id="RUS35523.1"/>
    </source>
</evidence>
<dbReference type="EMBL" id="RBNJ01000055">
    <property type="protein sequence ID" value="RUS35523.1"/>
    <property type="molecule type" value="Genomic_DNA"/>
</dbReference>
<organism evidence="1 2">
    <name type="scientific">Jimgerdemannia flammicorona</name>
    <dbReference type="NCBI Taxonomy" id="994334"/>
    <lineage>
        <taxon>Eukaryota</taxon>
        <taxon>Fungi</taxon>
        <taxon>Fungi incertae sedis</taxon>
        <taxon>Mucoromycota</taxon>
        <taxon>Mucoromycotina</taxon>
        <taxon>Endogonomycetes</taxon>
        <taxon>Endogonales</taxon>
        <taxon>Endogonaceae</taxon>
        <taxon>Jimgerdemannia</taxon>
    </lineage>
</organism>
<comment type="caution">
    <text evidence="1">The sequence shown here is derived from an EMBL/GenBank/DDBJ whole genome shotgun (WGS) entry which is preliminary data.</text>
</comment>